<comment type="caution">
    <text evidence="5">The sequence shown here is derived from an EMBL/GenBank/DDBJ whole genome shotgun (WGS) entry which is preliminary data.</text>
</comment>
<comment type="similarity">
    <text evidence="1">Belongs to the glycosyl hydrolase 39 family.</text>
</comment>
<dbReference type="Pfam" id="PF01229">
    <property type="entry name" value="Glyco_hydro_39"/>
    <property type="match status" value="1"/>
</dbReference>
<dbReference type="InterPro" id="IPR049166">
    <property type="entry name" value="GH39_cat"/>
</dbReference>
<evidence type="ECO:0000313" key="6">
    <source>
        <dbReference type="Proteomes" id="UP000824165"/>
    </source>
</evidence>
<dbReference type="Gene3D" id="3.20.20.80">
    <property type="entry name" value="Glycosidases"/>
    <property type="match status" value="1"/>
</dbReference>
<organism evidence="5 6">
    <name type="scientific">Candidatus Ornithomonoglobus intestinigallinarum</name>
    <dbReference type="NCBI Taxonomy" id="2840894"/>
    <lineage>
        <taxon>Bacteria</taxon>
        <taxon>Bacillati</taxon>
        <taxon>Bacillota</taxon>
        <taxon>Clostridia</taxon>
        <taxon>Candidatus Ornithomonoglobus</taxon>
    </lineage>
</organism>
<accession>A0A9D1KQ00</accession>
<dbReference type="InterPro" id="IPR017853">
    <property type="entry name" value="GH"/>
</dbReference>
<feature type="domain" description="Glycosyl hydrolases family 39 N-terminal catalytic" evidence="4">
    <location>
        <begin position="370"/>
        <end position="442"/>
    </location>
</feature>
<dbReference type="PANTHER" id="PTHR12631:SF10">
    <property type="entry name" value="BETA-XYLOSIDASE-LIKE PROTEIN-RELATED"/>
    <property type="match status" value="1"/>
</dbReference>
<name>A0A9D1KQ00_9FIRM</name>
<dbReference type="SUPFAM" id="SSF51445">
    <property type="entry name" value="(Trans)glycosidases"/>
    <property type="match status" value="1"/>
</dbReference>
<sequence>MNFKIYCGLEENGKSAGLESWQSCVYPEFTERAGRKCRRLIINQPDKRIYFRTLCDIPKGLAAAVKISYFDEGTGHFALLYKGGGEKRYSEPVLLGNTMQWKEYVFYLYGVDFDKSLCASDFCIDLAPKIYGCSAEHIIFGSAEVEFYEAAPVKINITSNGAAGNTFFETEEVLLFAETENTSDSAFCAEMKISVLDDNENIVMDMQKTAELAARGKSMTELKIPVTGFGIYILKLEFICAGGRKICRTRFAYSMRAQKNDRLGGCVHFTERDSAAVAPLMSACGFGYIRDGFLWKDYETQKGAFVFRPEWERYLGDAEKAGLDMLTLLGFNNPLYHSGALCVPKTSEEISAFGKYIHTLVSFLGSRCGMYEIWNEPNLASFSEDISPEAYIRVLKAAAPAVKSANPDAYIIGPGTCGEALPWVERFLRLGGGEYLDALSIHPYIWTPGPVDGGLFKKLSDTEALIQKYCPKLKLVVSELGWSVQSGGVTRKSHAEYFVKSLAIAQSFKILEKYFMYEFQDSGISVSDVERNFGFVEYWEAPTPYAAKPAYTAAAAFNKLIGGKTPDMLCGADNPDAITMLRFKADDGFTFMVWSERREYILSAPENANIYDINGNAADNDTVIGVSPVYVQTGFNTEDITAFIRRKGEGK</sequence>
<evidence type="ECO:0000259" key="4">
    <source>
        <dbReference type="Pfam" id="PF01229"/>
    </source>
</evidence>
<gene>
    <name evidence="5" type="ORF">IAA60_01265</name>
</gene>
<dbReference type="PANTHER" id="PTHR12631">
    <property type="entry name" value="ALPHA-L-IDURONIDASE"/>
    <property type="match status" value="1"/>
</dbReference>
<dbReference type="EMBL" id="DVLU01000009">
    <property type="protein sequence ID" value="HIT84511.1"/>
    <property type="molecule type" value="Genomic_DNA"/>
</dbReference>
<dbReference type="GO" id="GO:0004553">
    <property type="term" value="F:hydrolase activity, hydrolyzing O-glycosyl compounds"/>
    <property type="evidence" value="ECO:0007669"/>
    <property type="project" value="TreeGrafter"/>
</dbReference>
<evidence type="ECO:0000256" key="3">
    <source>
        <dbReference type="ARBA" id="ARBA00023295"/>
    </source>
</evidence>
<proteinExistence type="inferred from homology"/>
<reference evidence="5" key="1">
    <citation type="submission" date="2020-10" db="EMBL/GenBank/DDBJ databases">
        <authorList>
            <person name="Gilroy R."/>
        </authorList>
    </citation>
    <scope>NUCLEOTIDE SEQUENCE</scope>
    <source>
        <strain evidence="5">CHK181-108</strain>
    </source>
</reference>
<evidence type="ECO:0000256" key="2">
    <source>
        <dbReference type="ARBA" id="ARBA00022801"/>
    </source>
</evidence>
<dbReference type="AlphaFoldDB" id="A0A9D1KQ00"/>
<evidence type="ECO:0000256" key="1">
    <source>
        <dbReference type="ARBA" id="ARBA00008875"/>
    </source>
</evidence>
<keyword evidence="2" id="KW-0378">Hydrolase</keyword>
<reference evidence="5" key="2">
    <citation type="journal article" date="2021" name="PeerJ">
        <title>Extensive microbial diversity within the chicken gut microbiome revealed by metagenomics and culture.</title>
        <authorList>
            <person name="Gilroy R."/>
            <person name="Ravi A."/>
            <person name="Getino M."/>
            <person name="Pursley I."/>
            <person name="Horton D.L."/>
            <person name="Alikhan N.F."/>
            <person name="Baker D."/>
            <person name="Gharbi K."/>
            <person name="Hall N."/>
            <person name="Watson M."/>
            <person name="Adriaenssens E.M."/>
            <person name="Foster-Nyarko E."/>
            <person name="Jarju S."/>
            <person name="Secka A."/>
            <person name="Antonio M."/>
            <person name="Oren A."/>
            <person name="Chaudhuri R.R."/>
            <person name="La Ragione R."/>
            <person name="Hildebrand F."/>
            <person name="Pallen M.J."/>
        </authorList>
    </citation>
    <scope>NUCLEOTIDE SEQUENCE</scope>
    <source>
        <strain evidence="5">CHK181-108</strain>
    </source>
</reference>
<dbReference type="Proteomes" id="UP000824165">
    <property type="component" value="Unassembled WGS sequence"/>
</dbReference>
<evidence type="ECO:0000313" key="5">
    <source>
        <dbReference type="EMBL" id="HIT84511.1"/>
    </source>
</evidence>
<dbReference type="InterPro" id="IPR051923">
    <property type="entry name" value="Glycosyl_Hydrolase_39"/>
</dbReference>
<keyword evidence="3" id="KW-0326">Glycosidase</keyword>
<protein>
    <recommendedName>
        <fullName evidence="4">Glycosyl hydrolases family 39 N-terminal catalytic domain-containing protein</fullName>
    </recommendedName>
</protein>